<dbReference type="Proteomes" id="UP000187166">
    <property type="component" value="Unassembled WGS sequence"/>
</dbReference>
<evidence type="ECO:0000313" key="2">
    <source>
        <dbReference type="Proteomes" id="UP000187166"/>
    </source>
</evidence>
<reference evidence="1 2" key="1">
    <citation type="journal article" date="2016" name="Appl. Environ. Microbiol.">
        <title>Function and Phylogeny of Bacterial Butyryl Coenzyme A:Acetate Transferases and Their Diversity in the Proximal Colon of Swine.</title>
        <authorList>
            <person name="Trachsel J."/>
            <person name="Bayles D.O."/>
            <person name="Looft T."/>
            <person name="Levine U.Y."/>
            <person name="Allen H.K."/>
        </authorList>
    </citation>
    <scope>NUCLEOTIDE SEQUENCE [LARGE SCALE GENOMIC DNA]</scope>
    <source>
        <strain evidence="1 2">35-6-1</strain>
    </source>
</reference>
<keyword evidence="2" id="KW-1185">Reference proteome</keyword>
<comment type="caution">
    <text evidence="1">The sequence shown here is derived from an EMBL/GenBank/DDBJ whole genome shotgun (WGS) entry which is preliminary data.</text>
</comment>
<name>A0A1U7LXK2_9FIRM</name>
<protein>
    <submittedName>
        <fullName evidence="1">Uncharacterized protein</fullName>
    </submittedName>
</protein>
<proteinExistence type="predicted"/>
<dbReference type="EMBL" id="MJIH01000008">
    <property type="protein sequence ID" value="OLR61665.1"/>
    <property type="molecule type" value="Genomic_DNA"/>
</dbReference>
<accession>A0A1U7LXK2</accession>
<evidence type="ECO:0000313" key="1">
    <source>
        <dbReference type="EMBL" id="OLR61665.1"/>
    </source>
</evidence>
<organism evidence="1 2">
    <name type="scientific">Peptoniphilus porci</name>
    <dbReference type="NCBI Taxonomy" id="2652280"/>
    <lineage>
        <taxon>Bacteria</taxon>
        <taxon>Bacillati</taxon>
        <taxon>Bacillota</taxon>
        <taxon>Tissierellia</taxon>
        <taxon>Tissierellales</taxon>
        <taxon>Peptoniphilaceae</taxon>
        <taxon>Peptoniphilus</taxon>
    </lineage>
</organism>
<gene>
    <name evidence="1" type="ORF">BIV18_09945</name>
</gene>
<dbReference type="AlphaFoldDB" id="A0A1U7LXK2"/>
<sequence length="148" mass="17160">MLNNFITYDTGISEENKKELKSFLNSITNNYIVDLQENIIDKINFTAKREGISKKEAWEKLKTETLIGAKFGTYDIKFAGIVTIQKGRFYFLTDNYTIVNRYLDKNNIKKVGGLSTIYGLVSLEEDFAILVESIDEYFEYDYKEENLG</sequence>